<accession>A0ABD1LSL0</accession>
<organism evidence="1 2">
    <name type="scientific">Flemingia macrophylla</name>
    <dbReference type="NCBI Taxonomy" id="520843"/>
    <lineage>
        <taxon>Eukaryota</taxon>
        <taxon>Viridiplantae</taxon>
        <taxon>Streptophyta</taxon>
        <taxon>Embryophyta</taxon>
        <taxon>Tracheophyta</taxon>
        <taxon>Spermatophyta</taxon>
        <taxon>Magnoliopsida</taxon>
        <taxon>eudicotyledons</taxon>
        <taxon>Gunneridae</taxon>
        <taxon>Pentapetalae</taxon>
        <taxon>rosids</taxon>
        <taxon>fabids</taxon>
        <taxon>Fabales</taxon>
        <taxon>Fabaceae</taxon>
        <taxon>Papilionoideae</taxon>
        <taxon>50 kb inversion clade</taxon>
        <taxon>NPAAA clade</taxon>
        <taxon>indigoferoid/millettioid clade</taxon>
        <taxon>Phaseoleae</taxon>
        <taxon>Flemingia</taxon>
    </lineage>
</organism>
<protein>
    <submittedName>
        <fullName evidence="1">Uncharacterized protein</fullName>
    </submittedName>
</protein>
<dbReference type="Proteomes" id="UP001603857">
    <property type="component" value="Unassembled WGS sequence"/>
</dbReference>
<dbReference type="EMBL" id="JBGMDY010000008">
    <property type="protein sequence ID" value="KAL2326499.1"/>
    <property type="molecule type" value="Genomic_DNA"/>
</dbReference>
<evidence type="ECO:0000313" key="1">
    <source>
        <dbReference type="EMBL" id="KAL2326499.1"/>
    </source>
</evidence>
<keyword evidence="2" id="KW-1185">Reference proteome</keyword>
<evidence type="ECO:0000313" key="2">
    <source>
        <dbReference type="Proteomes" id="UP001603857"/>
    </source>
</evidence>
<proteinExistence type="predicted"/>
<comment type="caution">
    <text evidence="1">The sequence shown here is derived from an EMBL/GenBank/DDBJ whole genome shotgun (WGS) entry which is preliminary data.</text>
</comment>
<name>A0ABD1LSL0_9FABA</name>
<dbReference type="AlphaFoldDB" id="A0ABD1LSL0"/>
<reference evidence="1 2" key="1">
    <citation type="submission" date="2024-08" db="EMBL/GenBank/DDBJ databases">
        <title>Insights into the chromosomal genome structure of Flemingia macrophylla.</title>
        <authorList>
            <person name="Ding Y."/>
            <person name="Zhao Y."/>
            <person name="Bi W."/>
            <person name="Wu M."/>
            <person name="Zhao G."/>
            <person name="Gong Y."/>
            <person name="Li W."/>
            <person name="Zhang P."/>
        </authorList>
    </citation>
    <scope>NUCLEOTIDE SEQUENCE [LARGE SCALE GENOMIC DNA]</scope>
    <source>
        <strain evidence="1">DYQJB</strain>
        <tissue evidence="1">Leaf</tissue>
    </source>
</reference>
<sequence>MVSLSLHHKLLKHREHENCSPSFLRKAHLDGQAQGGNLGGRLWSTFLVS</sequence>
<gene>
    <name evidence="1" type="ORF">Fmac_025557</name>
</gene>